<accession>A0A6G9Y9X9</accession>
<dbReference type="Pfam" id="PF01061">
    <property type="entry name" value="ABC2_membrane"/>
    <property type="match status" value="1"/>
</dbReference>
<keyword evidence="6" id="KW-1003">Cell membrane</keyword>
<dbReference type="KEGG" id="nah:F5544_10615"/>
<dbReference type="InterPro" id="IPR047817">
    <property type="entry name" value="ABC2_TM_bact-type"/>
</dbReference>
<dbReference type="PROSITE" id="PS51012">
    <property type="entry name" value="ABC_TM2"/>
    <property type="match status" value="1"/>
</dbReference>
<comment type="similarity">
    <text evidence="6">Belongs to the ABC-2 integral membrane protein family.</text>
</comment>
<dbReference type="PANTHER" id="PTHR43229:SF2">
    <property type="entry name" value="NODULATION PROTEIN J"/>
    <property type="match status" value="1"/>
</dbReference>
<feature type="transmembrane region" description="Helical" evidence="6">
    <location>
        <begin position="228"/>
        <end position="250"/>
    </location>
</feature>
<dbReference type="PRINTS" id="PR00164">
    <property type="entry name" value="ABC2TRNSPORT"/>
</dbReference>
<keyword evidence="6" id="KW-0813">Transport</keyword>
<keyword evidence="9" id="KW-1185">Reference proteome</keyword>
<feature type="domain" description="ABC transmembrane type-2" evidence="7">
    <location>
        <begin position="27"/>
        <end position="253"/>
    </location>
</feature>
<keyword evidence="3 6" id="KW-1133">Transmembrane helix</keyword>
<comment type="subcellular location">
    <subcellularLocation>
        <location evidence="6">Cell membrane</location>
        <topology evidence="6">Multi-pass membrane protein</topology>
    </subcellularLocation>
    <subcellularLocation>
        <location evidence="1">Membrane</location>
        <topology evidence="1">Multi-pass membrane protein</topology>
    </subcellularLocation>
</comment>
<keyword evidence="4 6" id="KW-0472">Membrane</keyword>
<evidence type="ECO:0000256" key="1">
    <source>
        <dbReference type="ARBA" id="ARBA00004141"/>
    </source>
</evidence>
<feature type="transmembrane region" description="Helical" evidence="6">
    <location>
        <begin position="103"/>
        <end position="130"/>
    </location>
</feature>
<evidence type="ECO:0000313" key="8">
    <source>
        <dbReference type="EMBL" id="QIS10021.1"/>
    </source>
</evidence>
<organism evidence="8 9">
    <name type="scientific">Nocardia arthritidis</name>
    <dbReference type="NCBI Taxonomy" id="228602"/>
    <lineage>
        <taxon>Bacteria</taxon>
        <taxon>Bacillati</taxon>
        <taxon>Actinomycetota</taxon>
        <taxon>Actinomycetes</taxon>
        <taxon>Mycobacteriales</taxon>
        <taxon>Nocardiaceae</taxon>
        <taxon>Nocardia</taxon>
    </lineage>
</organism>
<feature type="transmembrane region" description="Helical" evidence="6">
    <location>
        <begin position="172"/>
        <end position="190"/>
    </location>
</feature>
<evidence type="ECO:0000256" key="5">
    <source>
        <dbReference type="ARBA" id="ARBA00023251"/>
    </source>
</evidence>
<evidence type="ECO:0000256" key="4">
    <source>
        <dbReference type="ARBA" id="ARBA00023136"/>
    </source>
</evidence>
<dbReference type="Proteomes" id="UP000503540">
    <property type="component" value="Chromosome"/>
</dbReference>
<dbReference type="InterPro" id="IPR051784">
    <property type="entry name" value="Nod_factor_ABC_transporter"/>
</dbReference>
<protein>
    <recommendedName>
        <fullName evidence="6">Transport permease protein</fullName>
    </recommendedName>
</protein>
<dbReference type="GO" id="GO:0140359">
    <property type="term" value="F:ABC-type transporter activity"/>
    <property type="evidence" value="ECO:0007669"/>
    <property type="project" value="InterPro"/>
</dbReference>
<keyword evidence="2 6" id="KW-0812">Transmembrane</keyword>
<dbReference type="AlphaFoldDB" id="A0A6G9Y9X9"/>
<sequence>MTSVASAVADSTTMVRRELRHTMRNPGQLALAMLMPLIMLLLLNFAFGGALDTKGIKYINYVVPGIVMLGAAYSAQATALAVNADMTEGIIDRFRTMAIARPSVLIGHVIGATARSLIGIAIVVLVALAIGFRPSANVVEWLGVIGLIALTLFSFAWLATAFGLIAKNPAGASTMTLPLSLLPFLGGAFVPTDTMPGWLRVFAANQPLTQIIEALRSLLLGGPIGDHAWLAIAWCLGIAVVGFVWATSAFSRRTAVQ</sequence>
<evidence type="ECO:0000256" key="3">
    <source>
        <dbReference type="ARBA" id="ARBA00022989"/>
    </source>
</evidence>
<evidence type="ECO:0000313" key="9">
    <source>
        <dbReference type="Proteomes" id="UP000503540"/>
    </source>
</evidence>
<evidence type="ECO:0000256" key="6">
    <source>
        <dbReference type="RuleBase" id="RU361157"/>
    </source>
</evidence>
<name>A0A6G9Y9X9_9NOCA</name>
<dbReference type="EMBL" id="CP046172">
    <property type="protein sequence ID" value="QIS10021.1"/>
    <property type="molecule type" value="Genomic_DNA"/>
</dbReference>
<evidence type="ECO:0000259" key="7">
    <source>
        <dbReference type="PROSITE" id="PS51012"/>
    </source>
</evidence>
<gene>
    <name evidence="8" type="ORF">F5544_10615</name>
</gene>
<keyword evidence="5" id="KW-0046">Antibiotic resistance</keyword>
<feature type="transmembrane region" description="Helical" evidence="6">
    <location>
        <begin position="29"/>
        <end position="47"/>
    </location>
</feature>
<dbReference type="InterPro" id="IPR013525">
    <property type="entry name" value="ABC2_TM"/>
</dbReference>
<dbReference type="PIRSF" id="PIRSF006648">
    <property type="entry name" value="DrrB"/>
    <property type="match status" value="1"/>
</dbReference>
<proteinExistence type="inferred from homology"/>
<feature type="transmembrane region" description="Helical" evidence="6">
    <location>
        <begin position="142"/>
        <end position="165"/>
    </location>
</feature>
<dbReference type="RefSeq" id="WP_167473052.1">
    <property type="nucleotide sequence ID" value="NZ_CP046172.1"/>
</dbReference>
<evidence type="ECO:0000256" key="2">
    <source>
        <dbReference type="ARBA" id="ARBA00022692"/>
    </source>
</evidence>
<dbReference type="InterPro" id="IPR000412">
    <property type="entry name" value="ABC_2_transport"/>
</dbReference>
<feature type="transmembrane region" description="Helical" evidence="6">
    <location>
        <begin position="59"/>
        <end position="82"/>
    </location>
</feature>
<dbReference type="GO" id="GO:0046677">
    <property type="term" value="P:response to antibiotic"/>
    <property type="evidence" value="ECO:0007669"/>
    <property type="project" value="UniProtKB-KW"/>
</dbReference>
<dbReference type="GO" id="GO:0043190">
    <property type="term" value="C:ATP-binding cassette (ABC) transporter complex"/>
    <property type="evidence" value="ECO:0007669"/>
    <property type="project" value="InterPro"/>
</dbReference>
<reference evidence="8 9" key="1">
    <citation type="journal article" date="2019" name="ACS Chem. Biol.">
        <title>Identification and Mobilization of a Cryptic Antibiotic Biosynthesis Gene Locus from a Human-Pathogenic Nocardia Isolate.</title>
        <authorList>
            <person name="Herisse M."/>
            <person name="Ishida K."/>
            <person name="Porter J.L."/>
            <person name="Howden B."/>
            <person name="Hertweck C."/>
            <person name="Stinear T.P."/>
            <person name="Pidot S.J."/>
        </authorList>
    </citation>
    <scope>NUCLEOTIDE SEQUENCE [LARGE SCALE GENOMIC DNA]</scope>
    <source>
        <strain evidence="8 9">AUSMDU00012717</strain>
    </source>
</reference>
<dbReference type="PANTHER" id="PTHR43229">
    <property type="entry name" value="NODULATION PROTEIN J"/>
    <property type="match status" value="1"/>
</dbReference>